<accession>A0A6A5Y8X0</accession>
<protein>
    <submittedName>
        <fullName evidence="1">Uncharacterized protein</fullName>
    </submittedName>
</protein>
<evidence type="ECO:0000313" key="1">
    <source>
        <dbReference type="EMBL" id="KAF2021673.1"/>
    </source>
</evidence>
<reference evidence="1" key="1">
    <citation type="journal article" date="2020" name="Stud. Mycol.">
        <title>101 Dothideomycetes genomes: a test case for predicting lifestyles and emergence of pathogens.</title>
        <authorList>
            <person name="Haridas S."/>
            <person name="Albert R."/>
            <person name="Binder M."/>
            <person name="Bloem J."/>
            <person name="Labutti K."/>
            <person name="Salamov A."/>
            <person name="Andreopoulos B."/>
            <person name="Baker S."/>
            <person name="Barry K."/>
            <person name="Bills G."/>
            <person name="Bluhm B."/>
            <person name="Cannon C."/>
            <person name="Castanera R."/>
            <person name="Culley D."/>
            <person name="Daum C."/>
            <person name="Ezra D."/>
            <person name="Gonzalez J."/>
            <person name="Henrissat B."/>
            <person name="Kuo A."/>
            <person name="Liang C."/>
            <person name="Lipzen A."/>
            <person name="Lutzoni F."/>
            <person name="Magnuson J."/>
            <person name="Mondo S."/>
            <person name="Nolan M."/>
            <person name="Ohm R."/>
            <person name="Pangilinan J."/>
            <person name="Park H.-J."/>
            <person name="Ramirez L."/>
            <person name="Alfaro M."/>
            <person name="Sun H."/>
            <person name="Tritt A."/>
            <person name="Yoshinaga Y."/>
            <person name="Zwiers L.-H."/>
            <person name="Turgeon B."/>
            <person name="Goodwin S."/>
            <person name="Spatafora J."/>
            <person name="Crous P."/>
            <person name="Grigoriev I."/>
        </authorList>
    </citation>
    <scope>NUCLEOTIDE SEQUENCE</scope>
    <source>
        <strain evidence="1">CBS 175.79</strain>
    </source>
</reference>
<evidence type="ECO:0000313" key="2">
    <source>
        <dbReference type="Proteomes" id="UP000799778"/>
    </source>
</evidence>
<dbReference type="Proteomes" id="UP000799778">
    <property type="component" value="Unassembled WGS sequence"/>
</dbReference>
<gene>
    <name evidence="1" type="ORF">BU24DRAFT_25271</name>
</gene>
<dbReference type="RefSeq" id="XP_033390012.1">
    <property type="nucleotide sequence ID" value="XM_033522402.1"/>
</dbReference>
<name>A0A6A5Y8X0_9PLEO</name>
<proteinExistence type="predicted"/>
<keyword evidence="2" id="KW-1185">Reference proteome</keyword>
<dbReference type="AlphaFoldDB" id="A0A6A5Y8X0"/>
<sequence>MEVRASITHSGNMCIYEYTTFSITRRHQSRPRLLRDERSVLHLFFCSPPCPTPLSRTPASLPLPIPRPPFPIPLHSYGDSTVPVVFPLFLSRHNGGIPHPPSSSWVTLHTHAHTRTCAQHRCQPTWLASRPAKSTLSSFHPSMADMMIPQNTQIWYDTKIYLFGTLPKTQTM</sequence>
<organism evidence="1 2">
    <name type="scientific">Aaosphaeria arxii CBS 175.79</name>
    <dbReference type="NCBI Taxonomy" id="1450172"/>
    <lineage>
        <taxon>Eukaryota</taxon>
        <taxon>Fungi</taxon>
        <taxon>Dikarya</taxon>
        <taxon>Ascomycota</taxon>
        <taxon>Pezizomycotina</taxon>
        <taxon>Dothideomycetes</taxon>
        <taxon>Pleosporomycetidae</taxon>
        <taxon>Pleosporales</taxon>
        <taxon>Pleosporales incertae sedis</taxon>
        <taxon>Aaosphaeria</taxon>
    </lineage>
</organism>
<dbReference type="EMBL" id="ML978066">
    <property type="protein sequence ID" value="KAF2021673.1"/>
    <property type="molecule type" value="Genomic_DNA"/>
</dbReference>
<dbReference type="GeneID" id="54279799"/>